<dbReference type="Proteomes" id="UP000288212">
    <property type="component" value="Unassembled WGS sequence"/>
</dbReference>
<comment type="caution">
    <text evidence="2">The sequence shown here is derived from an EMBL/GenBank/DDBJ whole genome shotgun (WGS) entry which is preliminary data.</text>
</comment>
<keyword evidence="3" id="KW-1185">Reference proteome</keyword>
<dbReference type="AlphaFoldDB" id="A0A432VRH3"/>
<dbReference type="RefSeq" id="WP_126793657.1">
    <property type="nucleotide sequence ID" value="NZ_PIPI01000007.1"/>
</dbReference>
<evidence type="ECO:0000313" key="3">
    <source>
        <dbReference type="Proteomes" id="UP000288212"/>
    </source>
</evidence>
<organism evidence="2 3">
    <name type="scientific">Aliidiomarina haloalkalitolerans</name>
    <dbReference type="NCBI Taxonomy" id="859059"/>
    <lineage>
        <taxon>Bacteria</taxon>
        <taxon>Pseudomonadati</taxon>
        <taxon>Pseudomonadota</taxon>
        <taxon>Gammaproteobacteria</taxon>
        <taxon>Alteromonadales</taxon>
        <taxon>Idiomarinaceae</taxon>
        <taxon>Aliidiomarina</taxon>
    </lineage>
</organism>
<dbReference type="Gene3D" id="3.40.50.880">
    <property type="match status" value="1"/>
</dbReference>
<dbReference type="InterPro" id="IPR011811">
    <property type="entry name" value="Peptidase_S51_cyanophycinase"/>
</dbReference>
<gene>
    <name evidence="2" type="ORF">CWE06_09940</name>
</gene>
<dbReference type="OrthoDB" id="9799980at2"/>
<protein>
    <submittedName>
        <fullName evidence="2">Cyanophycinase</fullName>
    </submittedName>
</protein>
<dbReference type="PIRSF" id="PIRSF032067">
    <property type="entry name" value="Cyanophycinase"/>
    <property type="match status" value="1"/>
</dbReference>
<feature type="signal peptide" evidence="1">
    <location>
        <begin position="1"/>
        <end position="38"/>
    </location>
</feature>
<sequence length="567" mass="62280">MSSFWSRLWKVTLSSAFALSASVLVVLALVQSVTPAHAQSSTDPQWNVMLTGSELRLCSSMNSDYCSSTDWINANEMRTARLFQLTDVRRREALRRAVWPRERDEVREELSVVLEEMVDFFARGVVPEYRLVERFRSRAYLDLLMRLSEAEYDRVLDNLEMPRLEGLDEHVNLAANADYSAEFVTRFVAMAEDQQQRNGREGKPLILVVTAGERDTFRSVDSHVAAFKQAGADAVWLPADVAVRAAREANECRALESYRRQLSGNYDRDRVHPSRHAEQLAYCSNVAQAEQLIQQASAVFFTGGSAQRLFRALQGSAELALLQTRFSEGKLAVGGAGAGAQAMVATNMLTNGHSRDAIRNGAFAATAPMPGCDLDNTCPRGLNPNSLTYEPLGGFGMLRNLIVDTDVSHRGRQGRLLRLAASTNAPLAIGLDRDTAMLMNSASGAFELIGQDGALFLEGAQGNDSMLAATFHYLRSGSMGRIESGRLHTAVLAAQQPQRLESITTRFLGDTGVYDNLDSVCRGSQQLRLLQETFVLQMLASEDSEIERTAGRCQVTNGVIGVAIQAP</sequence>
<dbReference type="GO" id="GO:0016787">
    <property type="term" value="F:hydrolase activity"/>
    <property type="evidence" value="ECO:0007669"/>
    <property type="project" value="InterPro"/>
</dbReference>
<proteinExistence type="predicted"/>
<name>A0A432VRH3_9GAMM</name>
<dbReference type="SUPFAM" id="SSF52317">
    <property type="entry name" value="Class I glutamine amidotransferase-like"/>
    <property type="match status" value="1"/>
</dbReference>
<dbReference type="EMBL" id="PIPI01000007">
    <property type="protein sequence ID" value="RUO18904.1"/>
    <property type="molecule type" value="Genomic_DNA"/>
</dbReference>
<dbReference type="PANTHER" id="PTHR36175">
    <property type="entry name" value="CYANOPHYCINASE"/>
    <property type="match status" value="1"/>
</dbReference>
<accession>A0A432VRH3</accession>
<evidence type="ECO:0000256" key="1">
    <source>
        <dbReference type="SAM" id="SignalP"/>
    </source>
</evidence>
<dbReference type="InterPro" id="IPR029062">
    <property type="entry name" value="Class_I_gatase-like"/>
</dbReference>
<reference evidence="2 3" key="1">
    <citation type="journal article" date="2011" name="Front. Microbiol.">
        <title>Genomic signatures of strain selection and enhancement in Bacillus atrophaeus var. globigii, a historical biowarfare simulant.</title>
        <authorList>
            <person name="Gibbons H.S."/>
            <person name="Broomall S.M."/>
            <person name="McNew L.A."/>
            <person name="Daligault H."/>
            <person name="Chapman C."/>
            <person name="Bruce D."/>
            <person name="Karavis M."/>
            <person name="Krepps M."/>
            <person name="McGregor P.A."/>
            <person name="Hong C."/>
            <person name="Park K.H."/>
            <person name="Akmal A."/>
            <person name="Feldman A."/>
            <person name="Lin J.S."/>
            <person name="Chang W.E."/>
            <person name="Higgs B.W."/>
            <person name="Demirev P."/>
            <person name="Lindquist J."/>
            <person name="Liem A."/>
            <person name="Fochler E."/>
            <person name="Read T.D."/>
            <person name="Tapia R."/>
            <person name="Johnson S."/>
            <person name="Bishop-Lilly K.A."/>
            <person name="Detter C."/>
            <person name="Han C."/>
            <person name="Sozhamannan S."/>
            <person name="Rosenzweig C.N."/>
            <person name="Skowronski E.W."/>
        </authorList>
    </citation>
    <scope>NUCLEOTIDE SEQUENCE [LARGE SCALE GENOMIC DNA]</scope>
    <source>
        <strain evidence="2 3">AK5</strain>
    </source>
</reference>
<dbReference type="PANTHER" id="PTHR36175:SF1">
    <property type="entry name" value="CYANOPHYCINASE"/>
    <property type="match status" value="1"/>
</dbReference>
<keyword evidence="1" id="KW-0732">Signal</keyword>
<evidence type="ECO:0000313" key="2">
    <source>
        <dbReference type="EMBL" id="RUO18904.1"/>
    </source>
</evidence>
<feature type="chain" id="PRO_5019135958" evidence="1">
    <location>
        <begin position="39"/>
        <end position="567"/>
    </location>
</feature>